<feature type="region of interest" description="Disordered" evidence="6">
    <location>
        <begin position="10"/>
        <end position="35"/>
    </location>
</feature>
<keyword evidence="9" id="KW-1185">Reference proteome</keyword>
<dbReference type="InterPro" id="IPR051628">
    <property type="entry name" value="LUBAC_E3_Ligases"/>
</dbReference>
<feature type="compositionally biased region" description="Low complexity" evidence="6">
    <location>
        <begin position="26"/>
        <end position="35"/>
    </location>
</feature>
<organism evidence="8 9">
    <name type="scientific">Oleoguttula mirabilis</name>
    <dbReference type="NCBI Taxonomy" id="1507867"/>
    <lineage>
        <taxon>Eukaryota</taxon>
        <taxon>Fungi</taxon>
        <taxon>Dikarya</taxon>
        <taxon>Ascomycota</taxon>
        <taxon>Pezizomycotina</taxon>
        <taxon>Dothideomycetes</taxon>
        <taxon>Dothideomycetidae</taxon>
        <taxon>Mycosphaerellales</taxon>
        <taxon>Teratosphaeriaceae</taxon>
        <taxon>Oleoguttula</taxon>
    </lineage>
</organism>
<dbReference type="InterPro" id="IPR002867">
    <property type="entry name" value="IBR_dom"/>
</dbReference>
<dbReference type="PANTHER" id="PTHR22770:SF13">
    <property type="entry name" value="RING-TYPE DOMAIN-CONTAINING PROTEIN"/>
    <property type="match status" value="1"/>
</dbReference>
<dbReference type="SUPFAM" id="SSF57850">
    <property type="entry name" value="RING/U-box"/>
    <property type="match status" value="1"/>
</dbReference>
<dbReference type="GO" id="GO:0043130">
    <property type="term" value="F:ubiquitin binding"/>
    <property type="evidence" value="ECO:0007669"/>
    <property type="project" value="TreeGrafter"/>
</dbReference>
<dbReference type="EMBL" id="JAVFHQ010000013">
    <property type="protein sequence ID" value="KAK4546805.1"/>
    <property type="molecule type" value="Genomic_DNA"/>
</dbReference>
<evidence type="ECO:0000313" key="8">
    <source>
        <dbReference type="EMBL" id="KAK4546805.1"/>
    </source>
</evidence>
<keyword evidence="4" id="KW-0833">Ubl conjugation pathway</keyword>
<dbReference type="SMART" id="SM00647">
    <property type="entry name" value="IBR"/>
    <property type="match status" value="1"/>
</dbReference>
<evidence type="ECO:0000256" key="5">
    <source>
        <dbReference type="ARBA" id="ARBA00022833"/>
    </source>
</evidence>
<keyword evidence="2" id="KW-0479">Metal-binding</keyword>
<dbReference type="GO" id="GO:0008270">
    <property type="term" value="F:zinc ion binding"/>
    <property type="evidence" value="ECO:0007669"/>
    <property type="project" value="UniProtKB-KW"/>
</dbReference>
<dbReference type="GO" id="GO:0097039">
    <property type="term" value="P:protein linear polyubiquitination"/>
    <property type="evidence" value="ECO:0007669"/>
    <property type="project" value="TreeGrafter"/>
</dbReference>
<comment type="caution">
    <text evidence="8">The sequence shown here is derived from an EMBL/GenBank/DDBJ whole genome shotgun (WGS) entry which is preliminary data.</text>
</comment>
<keyword evidence="3" id="KW-0863">Zinc-finger</keyword>
<reference evidence="8 9" key="1">
    <citation type="submission" date="2021-11" db="EMBL/GenBank/DDBJ databases">
        <title>Black yeast isolated from Biological Soil Crust.</title>
        <authorList>
            <person name="Kurbessoian T."/>
        </authorList>
    </citation>
    <scope>NUCLEOTIDE SEQUENCE [LARGE SCALE GENOMIC DNA]</scope>
    <source>
        <strain evidence="8 9">CCFEE 5522</strain>
    </source>
</reference>
<name>A0AAV9JND3_9PEZI</name>
<dbReference type="Proteomes" id="UP001324427">
    <property type="component" value="Unassembled WGS sequence"/>
</dbReference>
<dbReference type="GO" id="GO:0043161">
    <property type="term" value="P:proteasome-mediated ubiquitin-dependent protein catabolic process"/>
    <property type="evidence" value="ECO:0007669"/>
    <property type="project" value="TreeGrafter"/>
</dbReference>
<evidence type="ECO:0000256" key="4">
    <source>
        <dbReference type="ARBA" id="ARBA00022786"/>
    </source>
</evidence>
<proteinExistence type="predicted"/>
<feature type="region of interest" description="Disordered" evidence="6">
    <location>
        <begin position="166"/>
        <end position="187"/>
    </location>
</feature>
<dbReference type="CDD" id="cd20336">
    <property type="entry name" value="Rcat_RBR"/>
    <property type="match status" value="1"/>
</dbReference>
<gene>
    <name evidence="8" type="ORF">LTR36_001537</name>
</gene>
<feature type="domain" description="IBR" evidence="7">
    <location>
        <begin position="269"/>
        <end position="378"/>
    </location>
</feature>
<dbReference type="PANTHER" id="PTHR22770">
    <property type="entry name" value="UBIQUITIN CONJUGATING ENZYME 7 INTERACTING PROTEIN-RELATED"/>
    <property type="match status" value="1"/>
</dbReference>
<evidence type="ECO:0000256" key="1">
    <source>
        <dbReference type="ARBA" id="ARBA00004906"/>
    </source>
</evidence>
<evidence type="ECO:0000256" key="2">
    <source>
        <dbReference type="ARBA" id="ARBA00022723"/>
    </source>
</evidence>
<feature type="compositionally biased region" description="Acidic residues" evidence="6">
    <location>
        <begin position="404"/>
        <end position="418"/>
    </location>
</feature>
<keyword evidence="5" id="KW-0862">Zinc</keyword>
<dbReference type="Gene3D" id="1.20.120.1750">
    <property type="match status" value="1"/>
</dbReference>
<sequence length="509" mass="56576">MCRLCQQRRYDTRLGRPTRPPRPLERTNANNDRVANDATATTTANALLNRLLSACNTLYELDGDCDRHINAPAGFDQAAIDRQQARMTALQDELLVLTQAMPPDSSRDTDVWGPIGEVAERMSTMIAELQDKRMFLSVLRESRQAAVGHVAHGGDALAEAFPQIPGAFPAEPDTQRDVPDPVQRREPLSITPEDPVLATSQYGVRAQRIRRFGQMQAQVVDPAAPRATPDADAMTSLEATSWDHAKCLQCPSVMTYQEISLLADPETFFTYDRLLARRAIGEDSDFRWCTQPGCGNGQIHADGLRRSTTQRKQEKASVRAVKRISKTCPGPRCDQNIQKSAGCDHITCSRCRYEFCWRCLADYSEIIRRGSSAHKAGCPHYRSGWARQEDTWIGTMHDPRIDDELGNVDEEDDPEDENVETDDAVAGADHADVGAYADVDAAAVGNPMPGAFVHAADDDPIARLTQLVQQAVERLRLGGPEDEQDLDLPQGRRTHRRVNYGGVRRHYYG</sequence>
<dbReference type="AlphaFoldDB" id="A0AAV9JND3"/>
<feature type="region of interest" description="Disordered" evidence="6">
    <location>
        <begin position="398"/>
        <end position="418"/>
    </location>
</feature>
<evidence type="ECO:0000256" key="6">
    <source>
        <dbReference type="SAM" id="MobiDB-lite"/>
    </source>
</evidence>
<dbReference type="Pfam" id="PF22191">
    <property type="entry name" value="IBR_1"/>
    <property type="match status" value="1"/>
</dbReference>
<dbReference type="GO" id="GO:0071797">
    <property type="term" value="C:LUBAC complex"/>
    <property type="evidence" value="ECO:0007669"/>
    <property type="project" value="TreeGrafter"/>
</dbReference>
<evidence type="ECO:0000256" key="3">
    <source>
        <dbReference type="ARBA" id="ARBA00022771"/>
    </source>
</evidence>
<evidence type="ECO:0000259" key="7">
    <source>
        <dbReference type="SMART" id="SM00647"/>
    </source>
</evidence>
<protein>
    <recommendedName>
        <fullName evidence="7">IBR domain-containing protein</fullName>
    </recommendedName>
</protein>
<comment type="pathway">
    <text evidence="1">Protein modification; protein ubiquitination.</text>
</comment>
<feature type="compositionally biased region" description="Basic and acidic residues" evidence="6">
    <location>
        <begin position="173"/>
        <end position="187"/>
    </location>
</feature>
<accession>A0AAV9JND3</accession>
<dbReference type="GO" id="GO:0004842">
    <property type="term" value="F:ubiquitin-protein transferase activity"/>
    <property type="evidence" value="ECO:0007669"/>
    <property type="project" value="TreeGrafter"/>
</dbReference>
<evidence type="ECO:0000313" key="9">
    <source>
        <dbReference type="Proteomes" id="UP001324427"/>
    </source>
</evidence>